<keyword evidence="6" id="KW-1185">Reference proteome</keyword>
<keyword evidence="1" id="KW-0479">Metal-binding</keyword>
<feature type="region of interest" description="Disordered" evidence="2">
    <location>
        <begin position="252"/>
        <end position="289"/>
    </location>
</feature>
<keyword evidence="1" id="KW-0863">Zinc-finger</keyword>
<keyword evidence="1" id="KW-0862">Zinc</keyword>
<dbReference type="PANTHER" id="PTHR47481">
    <property type="match status" value="1"/>
</dbReference>
<dbReference type="EMBL" id="SMOL01000559">
    <property type="protein sequence ID" value="KAB2605268.1"/>
    <property type="molecule type" value="Genomic_DNA"/>
</dbReference>
<evidence type="ECO:0000313" key="5">
    <source>
        <dbReference type="EMBL" id="KAB2605268.1"/>
    </source>
</evidence>
<feature type="transmembrane region" description="Helical" evidence="3">
    <location>
        <begin position="545"/>
        <end position="564"/>
    </location>
</feature>
<dbReference type="GO" id="GO:0003676">
    <property type="term" value="F:nucleic acid binding"/>
    <property type="evidence" value="ECO:0007669"/>
    <property type="project" value="InterPro"/>
</dbReference>
<dbReference type="Proteomes" id="UP000327157">
    <property type="component" value="Chromosome 11"/>
</dbReference>
<organism evidence="5 6">
    <name type="scientific">Pyrus ussuriensis x Pyrus communis</name>
    <dbReference type="NCBI Taxonomy" id="2448454"/>
    <lineage>
        <taxon>Eukaryota</taxon>
        <taxon>Viridiplantae</taxon>
        <taxon>Streptophyta</taxon>
        <taxon>Embryophyta</taxon>
        <taxon>Tracheophyta</taxon>
        <taxon>Spermatophyta</taxon>
        <taxon>Magnoliopsida</taxon>
        <taxon>eudicotyledons</taxon>
        <taxon>Gunneridae</taxon>
        <taxon>Pentapetalae</taxon>
        <taxon>rosids</taxon>
        <taxon>fabids</taxon>
        <taxon>Rosales</taxon>
        <taxon>Rosaceae</taxon>
        <taxon>Amygdaloideae</taxon>
        <taxon>Maleae</taxon>
        <taxon>Pyrus</taxon>
    </lineage>
</organism>
<dbReference type="GO" id="GO:0008270">
    <property type="term" value="F:zinc ion binding"/>
    <property type="evidence" value="ECO:0007669"/>
    <property type="project" value="UniProtKB-KW"/>
</dbReference>
<gene>
    <name evidence="5" type="ORF">D8674_004985</name>
</gene>
<protein>
    <recommendedName>
        <fullName evidence="4">CCHC-type domain-containing protein</fullName>
    </recommendedName>
</protein>
<comment type="caution">
    <text evidence="5">The sequence shown here is derived from an EMBL/GenBank/DDBJ whole genome shotgun (WGS) entry which is preliminary data.</text>
</comment>
<dbReference type="Pfam" id="PF14223">
    <property type="entry name" value="Retrotran_gag_2"/>
    <property type="match status" value="1"/>
</dbReference>
<keyword evidence="3" id="KW-0472">Membrane</keyword>
<sequence length="596" mass="65711">MANQVRIESLLGMLTIKLNDDNFIKWSYQFGSVLRGYDFFDHFTGDSVCPPKFVITSELGVTNEINAAYKEWVKIDMALLSLLLATLSDDAIEYVVGCKTSHEAWTALQDRYMSVSKASVNHLKAELHTMQKGGDTIDKYLLRLKTIKDQLQAAGEKVSDNDLIIAALTGLPSDYDMIRTVILAQDSTITLKEFRAQLIGAEKTIETRMQSLVQSMSAMYVNAQASNYPASSNSSGSASNVQFSPVVGSGYSGSSSSGPGYPGNQFQSSDYSGNNMSGRSFNGNNYRPRGNRGYRQKFNGSRSGNSWHQWLGNTFNRFEPIPECQICSRKGHVAVTCRLRNDNGINVHECQICGKRGHIALNCRHQSNYAYQGAQPSPSLSGNVAYQGVSMSPRGVDMGMVPPPSQFVNHNQFPQFLNVHQSPSFISPSVPSSSAGFPTMNAQASAATSNGDSWILDTGASHHMTPDLTVLDHSTPYECTEKIIVGNGEGLDDALQDSSYGFPFWKIVWFLVLQSIHTSDHIILLNCNPDPLSVFSWDILKGIKVLFVIICSLGKFLFLAMFIMMRLSYLFTLLGLMLLFCYCTLTTLSLQGLILK</sequence>
<evidence type="ECO:0000256" key="3">
    <source>
        <dbReference type="SAM" id="Phobius"/>
    </source>
</evidence>
<keyword evidence="3" id="KW-0812">Transmembrane</keyword>
<dbReference type="PROSITE" id="PS50158">
    <property type="entry name" value="ZF_CCHC"/>
    <property type="match status" value="1"/>
</dbReference>
<evidence type="ECO:0000313" key="6">
    <source>
        <dbReference type="Proteomes" id="UP000327157"/>
    </source>
</evidence>
<proteinExistence type="predicted"/>
<dbReference type="InterPro" id="IPR036875">
    <property type="entry name" value="Znf_CCHC_sf"/>
</dbReference>
<dbReference type="InterPro" id="IPR001878">
    <property type="entry name" value="Znf_CCHC"/>
</dbReference>
<dbReference type="PANTHER" id="PTHR47481:SF22">
    <property type="entry name" value="RETROTRANSPOSON GAG DOMAIN-CONTAINING PROTEIN"/>
    <property type="match status" value="1"/>
</dbReference>
<feature type="compositionally biased region" description="Low complexity" evidence="2">
    <location>
        <begin position="252"/>
        <end position="263"/>
    </location>
</feature>
<dbReference type="SUPFAM" id="SSF57756">
    <property type="entry name" value="Retrovirus zinc finger-like domains"/>
    <property type="match status" value="1"/>
</dbReference>
<dbReference type="OrthoDB" id="913984at2759"/>
<reference evidence="5 6" key="1">
    <citation type="submission" date="2019-09" db="EMBL/GenBank/DDBJ databases">
        <authorList>
            <person name="Ou C."/>
        </authorList>
    </citation>
    <scope>NUCLEOTIDE SEQUENCE [LARGE SCALE GENOMIC DNA]</scope>
    <source>
        <strain evidence="5">S2</strain>
        <tissue evidence="5">Leaf</tissue>
    </source>
</reference>
<dbReference type="AlphaFoldDB" id="A0A5N5FQ49"/>
<evidence type="ECO:0000256" key="1">
    <source>
        <dbReference type="PROSITE-ProRule" id="PRU00047"/>
    </source>
</evidence>
<feature type="transmembrane region" description="Helical" evidence="3">
    <location>
        <begin position="570"/>
        <end position="595"/>
    </location>
</feature>
<feature type="compositionally biased region" description="Polar residues" evidence="2">
    <location>
        <begin position="264"/>
        <end position="281"/>
    </location>
</feature>
<dbReference type="Gene3D" id="4.10.60.10">
    <property type="entry name" value="Zinc finger, CCHC-type"/>
    <property type="match status" value="1"/>
</dbReference>
<feature type="domain" description="CCHC-type" evidence="4">
    <location>
        <begin position="350"/>
        <end position="364"/>
    </location>
</feature>
<reference evidence="6" key="2">
    <citation type="submission" date="2019-10" db="EMBL/GenBank/DDBJ databases">
        <title>A de novo genome assembly of a pear dwarfing rootstock.</title>
        <authorList>
            <person name="Wang F."/>
            <person name="Wang J."/>
            <person name="Li S."/>
            <person name="Zhang Y."/>
            <person name="Fang M."/>
            <person name="Ma L."/>
            <person name="Zhao Y."/>
            <person name="Jiang S."/>
        </authorList>
    </citation>
    <scope>NUCLEOTIDE SEQUENCE [LARGE SCALE GENOMIC DNA]</scope>
</reference>
<name>A0A5N5FQ49_9ROSA</name>
<keyword evidence="3" id="KW-1133">Transmembrane helix</keyword>
<dbReference type="SMART" id="SM00343">
    <property type="entry name" value="ZnF_C2HC"/>
    <property type="match status" value="2"/>
</dbReference>
<reference evidence="5 6" key="3">
    <citation type="submission" date="2019-11" db="EMBL/GenBank/DDBJ databases">
        <title>A de novo genome assembly of a pear dwarfing rootstock.</title>
        <authorList>
            <person name="Wang F."/>
            <person name="Wang J."/>
            <person name="Li S."/>
            <person name="Zhang Y."/>
            <person name="Fang M."/>
            <person name="Ma L."/>
            <person name="Zhao Y."/>
            <person name="Jiang S."/>
        </authorList>
    </citation>
    <scope>NUCLEOTIDE SEQUENCE [LARGE SCALE GENOMIC DNA]</scope>
    <source>
        <strain evidence="5">S2</strain>
        <tissue evidence="5">Leaf</tissue>
    </source>
</reference>
<accession>A0A5N5FQ49</accession>
<evidence type="ECO:0000259" key="4">
    <source>
        <dbReference type="PROSITE" id="PS50158"/>
    </source>
</evidence>
<evidence type="ECO:0000256" key="2">
    <source>
        <dbReference type="SAM" id="MobiDB-lite"/>
    </source>
</evidence>